<dbReference type="CDD" id="cd16630">
    <property type="entry name" value="RING-HC_RBR_RNF216"/>
    <property type="match status" value="1"/>
</dbReference>
<dbReference type="STRING" id="225164.V4A1I2"/>
<dbReference type="SUPFAM" id="SSF57850">
    <property type="entry name" value="RING/U-box"/>
    <property type="match status" value="3"/>
</dbReference>
<dbReference type="InterPro" id="IPR013083">
    <property type="entry name" value="Znf_RING/FYVE/PHD"/>
</dbReference>
<dbReference type="PANTHER" id="PTHR22770">
    <property type="entry name" value="UBIQUITIN CONJUGATING ENZYME 7 INTERACTING PROTEIN-RELATED"/>
    <property type="match status" value="1"/>
</dbReference>
<evidence type="ECO:0000256" key="5">
    <source>
        <dbReference type="ARBA" id="ARBA00022771"/>
    </source>
</evidence>
<dbReference type="AlphaFoldDB" id="V4A1I2"/>
<dbReference type="Pfam" id="PF26200">
    <property type="entry name" value="Rcat_RNF216"/>
    <property type="match status" value="1"/>
</dbReference>
<reference evidence="10 11" key="1">
    <citation type="journal article" date="2013" name="Nature">
        <title>Insights into bilaterian evolution from three spiralian genomes.</title>
        <authorList>
            <person name="Simakov O."/>
            <person name="Marletaz F."/>
            <person name="Cho S.J."/>
            <person name="Edsinger-Gonzales E."/>
            <person name="Havlak P."/>
            <person name="Hellsten U."/>
            <person name="Kuo D.H."/>
            <person name="Larsson T."/>
            <person name="Lv J."/>
            <person name="Arendt D."/>
            <person name="Savage R."/>
            <person name="Osoegawa K."/>
            <person name="de Jong P."/>
            <person name="Grimwood J."/>
            <person name="Chapman J.A."/>
            <person name="Shapiro H."/>
            <person name="Aerts A."/>
            <person name="Otillar R.P."/>
            <person name="Terry A.Y."/>
            <person name="Boore J.L."/>
            <person name="Grigoriev I.V."/>
            <person name="Lindberg D.R."/>
            <person name="Seaver E.C."/>
            <person name="Weisblat D.A."/>
            <person name="Putnam N.H."/>
            <person name="Rokhsar D.S."/>
        </authorList>
    </citation>
    <scope>NUCLEOTIDE SEQUENCE [LARGE SCALE GENOMIC DNA]</scope>
</reference>
<evidence type="ECO:0000259" key="9">
    <source>
        <dbReference type="PROSITE" id="PS51873"/>
    </source>
</evidence>
<dbReference type="EMBL" id="KB202953">
    <property type="protein sequence ID" value="ESO87151.1"/>
    <property type="molecule type" value="Genomic_DNA"/>
</dbReference>
<name>V4A1I2_LOTGI</name>
<keyword evidence="2" id="KW-0808">Transferase</keyword>
<dbReference type="OMA" id="FRCERED"/>
<dbReference type="InterPro" id="IPR047546">
    <property type="entry name" value="Rcat_RBR_RNF216"/>
</dbReference>
<keyword evidence="11" id="KW-1185">Reference proteome</keyword>
<dbReference type="OrthoDB" id="10009520at2759"/>
<dbReference type="GeneID" id="20251301"/>
<dbReference type="InterPro" id="IPR002867">
    <property type="entry name" value="IBR_dom"/>
</dbReference>
<evidence type="ECO:0000256" key="2">
    <source>
        <dbReference type="ARBA" id="ARBA00022679"/>
    </source>
</evidence>
<dbReference type="CDD" id="cd20353">
    <property type="entry name" value="Rcat_RBR_RNF216"/>
    <property type="match status" value="1"/>
</dbReference>
<feature type="region of interest" description="Disordered" evidence="8">
    <location>
        <begin position="228"/>
        <end position="249"/>
    </location>
</feature>
<dbReference type="InterPro" id="IPR047545">
    <property type="entry name" value="BRcat_RBR_RNF216"/>
</dbReference>
<dbReference type="InterPro" id="IPR051628">
    <property type="entry name" value="LUBAC_E3_Ligases"/>
</dbReference>
<dbReference type="CTD" id="20251301"/>
<dbReference type="GO" id="GO:0016740">
    <property type="term" value="F:transferase activity"/>
    <property type="evidence" value="ECO:0007669"/>
    <property type="project" value="UniProtKB-KW"/>
</dbReference>
<gene>
    <name evidence="10" type="ORF">LOTGIDRAFT_55132</name>
</gene>
<dbReference type="Proteomes" id="UP000030746">
    <property type="component" value="Unassembled WGS sequence"/>
</dbReference>
<dbReference type="PROSITE" id="PS51873">
    <property type="entry name" value="TRIAD"/>
    <property type="match status" value="1"/>
</dbReference>
<dbReference type="RefSeq" id="XP_009061960.1">
    <property type="nucleotide sequence ID" value="XM_009063712.1"/>
</dbReference>
<organism evidence="10 11">
    <name type="scientific">Lottia gigantea</name>
    <name type="common">Giant owl limpet</name>
    <dbReference type="NCBI Taxonomy" id="225164"/>
    <lineage>
        <taxon>Eukaryota</taxon>
        <taxon>Metazoa</taxon>
        <taxon>Spiralia</taxon>
        <taxon>Lophotrochozoa</taxon>
        <taxon>Mollusca</taxon>
        <taxon>Gastropoda</taxon>
        <taxon>Patellogastropoda</taxon>
        <taxon>Lottioidea</taxon>
        <taxon>Lottiidae</taxon>
        <taxon>Lottia</taxon>
    </lineage>
</organism>
<dbReference type="Gene3D" id="3.30.40.10">
    <property type="entry name" value="Zinc/RING finger domain, C3HC4 (zinc finger)"/>
    <property type="match status" value="1"/>
</dbReference>
<evidence type="ECO:0000256" key="6">
    <source>
        <dbReference type="ARBA" id="ARBA00022786"/>
    </source>
</evidence>
<feature type="domain" description="RING-type" evidence="9">
    <location>
        <begin position="2"/>
        <end position="219"/>
    </location>
</feature>
<evidence type="ECO:0000313" key="11">
    <source>
        <dbReference type="Proteomes" id="UP000030746"/>
    </source>
</evidence>
<keyword evidence="6" id="KW-0833">Ubl conjugation pathway</keyword>
<dbReference type="Gene3D" id="1.20.120.1750">
    <property type="match status" value="1"/>
</dbReference>
<feature type="non-terminal residue" evidence="10">
    <location>
        <position position="249"/>
    </location>
</feature>
<protein>
    <recommendedName>
        <fullName evidence="9">RING-type domain-containing protein</fullName>
    </recommendedName>
</protein>
<keyword evidence="5" id="KW-0863">Zinc-finger</keyword>
<evidence type="ECO:0000313" key="10">
    <source>
        <dbReference type="EMBL" id="ESO87151.1"/>
    </source>
</evidence>
<sequence length="249" mass="28958">GDNIECGCCYGEQPFEDMVQCYDGHLFCKSCLQSYVREAVFGSGKLDLRCMTESCDTNFPESQLQCCLETDVLEKYQERVREENLNLADLEDLVRCPNCEYAAIMDSGDKVFRCQNIHCLKETCRFCKEEWKDHIGIPCEELEKKDEAALRKEYEEKMTAAKVRTCHKCKSQFMKEEGCNKMTCRCGATMCYVCRKPTIHYDHFCQHPRDPGSNCKKCKACSLWTNPEEDDQRAVSEIQQEAQQKRREK</sequence>
<evidence type="ECO:0000256" key="4">
    <source>
        <dbReference type="ARBA" id="ARBA00022737"/>
    </source>
</evidence>
<evidence type="ECO:0000256" key="8">
    <source>
        <dbReference type="SAM" id="MobiDB-lite"/>
    </source>
</evidence>
<keyword evidence="4" id="KW-0677">Repeat</keyword>
<dbReference type="GO" id="GO:0008270">
    <property type="term" value="F:zinc ion binding"/>
    <property type="evidence" value="ECO:0007669"/>
    <property type="project" value="UniProtKB-KW"/>
</dbReference>
<dbReference type="PANTHER" id="PTHR22770:SF47">
    <property type="entry name" value="E3 UBIQUITIN-PROTEIN LIGASE RNF216"/>
    <property type="match status" value="1"/>
</dbReference>
<comment type="pathway">
    <text evidence="1">Protein modification; protein ubiquitination.</text>
</comment>
<evidence type="ECO:0000256" key="7">
    <source>
        <dbReference type="ARBA" id="ARBA00022833"/>
    </source>
</evidence>
<feature type="non-terminal residue" evidence="10">
    <location>
        <position position="1"/>
    </location>
</feature>
<accession>V4A1I2</accession>
<dbReference type="InterPro" id="IPR047544">
    <property type="entry name" value="RING-HC_RBR_RNF216"/>
</dbReference>
<proteinExistence type="predicted"/>
<dbReference type="KEGG" id="lgi:LOTGIDRAFT_55132"/>
<evidence type="ECO:0000256" key="3">
    <source>
        <dbReference type="ARBA" id="ARBA00022723"/>
    </source>
</evidence>
<dbReference type="InterPro" id="IPR044066">
    <property type="entry name" value="TRIAD_supradom"/>
</dbReference>
<keyword evidence="3" id="KW-0479">Metal-binding</keyword>
<evidence type="ECO:0000256" key="1">
    <source>
        <dbReference type="ARBA" id="ARBA00004906"/>
    </source>
</evidence>
<dbReference type="Pfam" id="PF26191">
    <property type="entry name" value="RING-HC_RBR_RNF216"/>
    <property type="match status" value="1"/>
</dbReference>
<dbReference type="SMART" id="SM00647">
    <property type="entry name" value="IBR"/>
    <property type="match status" value="1"/>
</dbReference>
<dbReference type="HOGENOM" id="CLU_009961_0_2_1"/>
<keyword evidence="7" id="KW-0862">Zinc</keyword>
<dbReference type="CDD" id="cd20339">
    <property type="entry name" value="BRcat_RBR_RNF216"/>
    <property type="match status" value="1"/>
</dbReference>